<feature type="transmembrane region" description="Helical" evidence="6">
    <location>
        <begin position="352"/>
        <end position="370"/>
    </location>
</feature>
<keyword evidence="5 6" id="KW-0472">Membrane</keyword>
<evidence type="ECO:0000256" key="1">
    <source>
        <dbReference type="ARBA" id="ARBA00004141"/>
    </source>
</evidence>
<dbReference type="AlphaFoldDB" id="A0A1H9H3D8"/>
<dbReference type="Pfam" id="PF12710">
    <property type="entry name" value="HAD"/>
    <property type="match status" value="1"/>
</dbReference>
<dbReference type="EMBL" id="FOFS01000008">
    <property type="protein sequence ID" value="SEQ56846.1"/>
    <property type="molecule type" value="Genomic_DNA"/>
</dbReference>
<dbReference type="InterPro" id="IPR039653">
    <property type="entry name" value="Prenyltransferase"/>
</dbReference>
<evidence type="ECO:0000256" key="2">
    <source>
        <dbReference type="ARBA" id="ARBA00022475"/>
    </source>
</evidence>
<protein>
    <submittedName>
        <fullName evidence="7">4-hydroxybenzoate polyprenyltransferase</fullName>
    </submittedName>
</protein>
<keyword evidence="7" id="KW-0808">Transferase</keyword>
<keyword evidence="2" id="KW-1003">Cell membrane</keyword>
<accession>A0A1H9H3D8</accession>
<name>A0A1H9H3D8_9GAMM</name>
<feature type="transmembrane region" description="Helical" evidence="6">
    <location>
        <begin position="285"/>
        <end position="314"/>
    </location>
</feature>
<reference evidence="8" key="1">
    <citation type="submission" date="2016-10" db="EMBL/GenBank/DDBJ databases">
        <authorList>
            <person name="Varghese N."/>
            <person name="Submissions S."/>
        </authorList>
    </citation>
    <scope>NUCLEOTIDE SEQUENCE [LARGE SCALE GENOMIC DNA]</scope>
    <source>
        <strain evidence="8">DSM 25927</strain>
    </source>
</reference>
<evidence type="ECO:0000313" key="8">
    <source>
        <dbReference type="Proteomes" id="UP000199233"/>
    </source>
</evidence>
<gene>
    <name evidence="7" type="ORF">SAMN04488038_1086</name>
</gene>
<feature type="transmembrane region" description="Helical" evidence="6">
    <location>
        <begin position="326"/>
        <end position="346"/>
    </location>
</feature>
<dbReference type="InterPro" id="IPR036412">
    <property type="entry name" value="HAD-like_sf"/>
</dbReference>
<dbReference type="InterPro" id="IPR000537">
    <property type="entry name" value="UbiA_prenyltransferase"/>
</dbReference>
<feature type="transmembrane region" description="Helical" evidence="6">
    <location>
        <begin position="230"/>
        <end position="251"/>
    </location>
</feature>
<dbReference type="InterPro" id="IPR023214">
    <property type="entry name" value="HAD_sf"/>
</dbReference>
<dbReference type="Proteomes" id="UP000199233">
    <property type="component" value="Unassembled WGS sequence"/>
</dbReference>
<keyword evidence="4 6" id="KW-1133">Transmembrane helix</keyword>
<dbReference type="NCBIfam" id="NF006088">
    <property type="entry name" value="PRK08238.1"/>
    <property type="match status" value="1"/>
</dbReference>
<feature type="transmembrane region" description="Helical" evidence="6">
    <location>
        <begin position="400"/>
        <end position="421"/>
    </location>
</feature>
<dbReference type="GO" id="GO:0009247">
    <property type="term" value="P:glycolipid biosynthetic process"/>
    <property type="evidence" value="ECO:0007669"/>
    <property type="project" value="TreeGrafter"/>
</dbReference>
<keyword evidence="8" id="KW-1185">Reference proteome</keyword>
<dbReference type="Gene3D" id="3.40.50.1000">
    <property type="entry name" value="HAD superfamily/HAD-like"/>
    <property type="match status" value="1"/>
</dbReference>
<dbReference type="PANTHER" id="PTHR11048:SF5">
    <property type="entry name" value="DECAPRENYL-PHOSPHATE PHOSPHORIBOSYLTRANSFERASE"/>
    <property type="match status" value="1"/>
</dbReference>
<dbReference type="GO" id="GO:0016765">
    <property type="term" value="F:transferase activity, transferring alkyl or aryl (other than methyl) groups"/>
    <property type="evidence" value="ECO:0007669"/>
    <property type="project" value="InterPro"/>
</dbReference>
<dbReference type="RefSeq" id="WP_093285731.1">
    <property type="nucleotide sequence ID" value="NZ_FOFS01000008.1"/>
</dbReference>
<dbReference type="InterPro" id="IPR044878">
    <property type="entry name" value="UbiA_sf"/>
</dbReference>
<dbReference type="Gene3D" id="1.10.357.140">
    <property type="entry name" value="UbiA prenyltransferase"/>
    <property type="match status" value="1"/>
</dbReference>
<feature type="transmembrane region" description="Helical" evidence="6">
    <location>
        <begin position="433"/>
        <end position="451"/>
    </location>
</feature>
<dbReference type="OrthoDB" id="9803632at2"/>
<evidence type="ECO:0000256" key="6">
    <source>
        <dbReference type="SAM" id="Phobius"/>
    </source>
</evidence>
<dbReference type="GO" id="GO:0005886">
    <property type="term" value="C:plasma membrane"/>
    <property type="evidence" value="ECO:0007669"/>
    <property type="project" value="TreeGrafter"/>
</dbReference>
<sequence>MNRALPQAGRVPLCVDLDGTLTPVDSLHECLLLLARRAPRALLRLPARLAAGRAAFKAGVLDALDREPGALRRYVAQLPLNAEVLARLRQAREAGRRLVLVTASDRRLAEALAAHLELFDEVLASDGAHNLRGAAKRELLVARYGEQGYDYIGDAAVDRPVFASAREAILVGHDVGLAQRLRRELPQLQQLATAPPGLGLLWQAMRPHQWIKNLLVFLPLLLAHRLQDTLALTQTLVAFLAFSLCASSVYIQNDLFDLAADRHHPRKRSRPFASGALRAVQGLRAAAVLVLLAIALALAVSPAFAAVLALYLLLSSAYSLYFKTQALLDVSLLAALYTLRIFAGSSATGIEASFWLLAFAVFMFLSLGIVKRYAEFRAKWGADDSPQDRERGYTPADAPLLLALGCSSGFIAVLVLALYINSPASQRLYQQPQLLWLLCPLMLYWIARVWLITSRGGMHDDPTVFALRDRSSRVIALLGLAILWAAA</sequence>
<evidence type="ECO:0000256" key="5">
    <source>
        <dbReference type="ARBA" id="ARBA00023136"/>
    </source>
</evidence>
<evidence type="ECO:0000313" key="7">
    <source>
        <dbReference type="EMBL" id="SEQ56846.1"/>
    </source>
</evidence>
<dbReference type="PANTHER" id="PTHR11048">
    <property type="entry name" value="PRENYLTRANSFERASES"/>
    <property type="match status" value="1"/>
</dbReference>
<evidence type="ECO:0000256" key="4">
    <source>
        <dbReference type="ARBA" id="ARBA00022989"/>
    </source>
</evidence>
<dbReference type="STRING" id="489703.SAMN04488038_1086"/>
<dbReference type="SUPFAM" id="SSF56784">
    <property type="entry name" value="HAD-like"/>
    <property type="match status" value="1"/>
</dbReference>
<dbReference type="Pfam" id="PF01040">
    <property type="entry name" value="UbiA"/>
    <property type="match status" value="1"/>
</dbReference>
<comment type="subcellular location">
    <subcellularLocation>
        <location evidence="1">Membrane</location>
        <topology evidence="1">Multi-pass membrane protein</topology>
    </subcellularLocation>
</comment>
<organism evidence="7 8">
    <name type="scientific">Solimonas aquatica</name>
    <dbReference type="NCBI Taxonomy" id="489703"/>
    <lineage>
        <taxon>Bacteria</taxon>
        <taxon>Pseudomonadati</taxon>
        <taxon>Pseudomonadota</taxon>
        <taxon>Gammaproteobacteria</taxon>
        <taxon>Nevskiales</taxon>
        <taxon>Nevskiaceae</taxon>
        <taxon>Solimonas</taxon>
    </lineage>
</organism>
<dbReference type="CDD" id="cd13963">
    <property type="entry name" value="PT_UbiA_2"/>
    <property type="match status" value="1"/>
</dbReference>
<keyword evidence="3 6" id="KW-0812">Transmembrane</keyword>
<proteinExistence type="predicted"/>
<evidence type="ECO:0000256" key="3">
    <source>
        <dbReference type="ARBA" id="ARBA00022692"/>
    </source>
</evidence>